<evidence type="ECO:0000313" key="8">
    <source>
        <dbReference type="Proteomes" id="UP000295418"/>
    </source>
</evidence>
<feature type="transmembrane region" description="Helical" evidence="6">
    <location>
        <begin position="264"/>
        <end position="284"/>
    </location>
</feature>
<protein>
    <submittedName>
        <fullName evidence="7">AI-2E family transporter</fullName>
    </submittedName>
</protein>
<proteinExistence type="inferred from homology"/>
<accession>A0A4R4EEC5</accession>
<keyword evidence="3 6" id="KW-0812">Transmembrane</keyword>
<organism evidence="7 8">
    <name type="scientific">Paenibacillus albiflavus</name>
    <dbReference type="NCBI Taxonomy" id="2545760"/>
    <lineage>
        <taxon>Bacteria</taxon>
        <taxon>Bacillati</taxon>
        <taxon>Bacillota</taxon>
        <taxon>Bacilli</taxon>
        <taxon>Bacillales</taxon>
        <taxon>Paenibacillaceae</taxon>
        <taxon>Paenibacillus</taxon>
    </lineage>
</organism>
<feature type="transmembrane region" description="Helical" evidence="6">
    <location>
        <begin position="228"/>
        <end position="252"/>
    </location>
</feature>
<evidence type="ECO:0000256" key="2">
    <source>
        <dbReference type="ARBA" id="ARBA00009773"/>
    </source>
</evidence>
<feature type="transmembrane region" description="Helical" evidence="6">
    <location>
        <begin position="205"/>
        <end position="222"/>
    </location>
</feature>
<name>A0A4R4EEC5_9BACL</name>
<evidence type="ECO:0000256" key="4">
    <source>
        <dbReference type="ARBA" id="ARBA00022989"/>
    </source>
</evidence>
<dbReference type="GO" id="GO:0016020">
    <property type="term" value="C:membrane"/>
    <property type="evidence" value="ECO:0007669"/>
    <property type="project" value="UniProtKB-SubCell"/>
</dbReference>
<feature type="transmembrane region" description="Helical" evidence="6">
    <location>
        <begin position="12"/>
        <end position="28"/>
    </location>
</feature>
<evidence type="ECO:0000313" key="7">
    <source>
        <dbReference type="EMBL" id="TCZ76521.1"/>
    </source>
</evidence>
<comment type="subcellular location">
    <subcellularLocation>
        <location evidence="1">Membrane</location>
        <topology evidence="1">Multi-pass membrane protein</topology>
    </subcellularLocation>
</comment>
<gene>
    <name evidence="7" type="ORF">E0485_13025</name>
</gene>
<feature type="transmembrane region" description="Helical" evidence="6">
    <location>
        <begin position="34"/>
        <end position="53"/>
    </location>
</feature>
<comment type="caution">
    <text evidence="7">The sequence shown here is derived from an EMBL/GenBank/DDBJ whole genome shotgun (WGS) entry which is preliminary data.</text>
</comment>
<dbReference type="AlphaFoldDB" id="A0A4R4EEC5"/>
<dbReference type="Proteomes" id="UP000295418">
    <property type="component" value="Unassembled WGS sequence"/>
</dbReference>
<dbReference type="Pfam" id="PF01594">
    <property type="entry name" value="AI-2E_transport"/>
    <property type="match status" value="1"/>
</dbReference>
<keyword evidence="5 6" id="KW-0472">Membrane</keyword>
<evidence type="ECO:0000256" key="1">
    <source>
        <dbReference type="ARBA" id="ARBA00004141"/>
    </source>
</evidence>
<dbReference type="OrthoDB" id="9772136at2"/>
<feature type="transmembrane region" description="Helical" evidence="6">
    <location>
        <begin position="139"/>
        <end position="161"/>
    </location>
</feature>
<keyword evidence="8" id="KW-1185">Reference proteome</keyword>
<feature type="transmembrane region" description="Helical" evidence="6">
    <location>
        <begin position="296"/>
        <end position="324"/>
    </location>
</feature>
<dbReference type="InterPro" id="IPR002549">
    <property type="entry name" value="AI-2E-like"/>
</dbReference>
<dbReference type="PANTHER" id="PTHR21716">
    <property type="entry name" value="TRANSMEMBRANE PROTEIN"/>
    <property type="match status" value="1"/>
</dbReference>
<evidence type="ECO:0000256" key="5">
    <source>
        <dbReference type="ARBA" id="ARBA00023136"/>
    </source>
</evidence>
<dbReference type="GO" id="GO:0055085">
    <property type="term" value="P:transmembrane transport"/>
    <property type="evidence" value="ECO:0007669"/>
    <property type="project" value="TreeGrafter"/>
</dbReference>
<keyword evidence="4 6" id="KW-1133">Transmembrane helix</keyword>
<evidence type="ECO:0000256" key="6">
    <source>
        <dbReference type="SAM" id="Phobius"/>
    </source>
</evidence>
<comment type="similarity">
    <text evidence="2">Belongs to the autoinducer-2 exporter (AI-2E) (TC 2.A.86) family.</text>
</comment>
<reference evidence="7 8" key="1">
    <citation type="submission" date="2019-03" db="EMBL/GenBank/DDBJ databases">
        <authorList>
            <person name="Kim M.K.M."/>
        </authorList>
    </citation>
    <scope>NUCLEOTIDE SEQUENCE [LARGE SCALE GENOMIC DNA]</scope>
    <source>
        <strain evidence="7 8">18JY21-1</strain>
    </source>
</reference>
<evidence type="ECO:0000256" key="3">
    <source>
        <dbReference type="ARBA" id="ARBA00022692"/>
    </source>
</evidence>
<feature type="transmembrane region" description="Helical" evidence="6">
    <location>
        <begin position="65"/>
        <end position="87"/>
    </location>
</feature>
<dbReference type="EMBL" id="SKFG01000012">
    <property type="protein sequence ID" value="TCZ76521.1"/>
    <property type="molecule type" value="Genomic_DNA"/>
</dbReference>
<sequence length="351" mass="39504">MDLKQLLRSQGFKRFSILVLICIIIYSLRSMANVLLLTLLFTFLMGSLHRAVLKVTDRFFSIHPKVILPILYVLLITIVVLGVYKLFPLIGNEIMQLVGLIRNAYYRPHDTEFGMYIVKFLDSLESIDFRSYIQPGMGIIMKVSNIGMNVLIALILSLFFLMEKSNIAKFSSKFLSSKLSWLFVEIDYFGTKFAQTFGKVIEAQLLISLINTILTSLMLWALGFPHLLGLALIVFLLGLIPVAGAFISLFPLSFIGFSIGGVEYVIIMLVLVAILHAFEAYVLNPKLMSSKTHLPIFYTFIILIVSEHIFGMWGLIIGIPIFVFMLDVIDVKTIEVKGADTDLPKAPTSDE</sequence>
<dbReference type="RefSeq" id="WP_132418494.1">
    <property type="nucleotide sequence ID" value="NZ_SKFG01000012.1"/>
</dbReference>
<dbReference type="PANTHER" id="PTHR21716:SF62">
    <property type="entry name" value="TRANSPORT PROTEIN YDBI-RELATED"/>
    <property type="match status" value="1"/>
</dbReference>